<protein>
    <recommendedName>
        <fullName evidence="1">SnoaL-like domain-containing protein</fullName>
    </recommendedName>
</protein>
<dbReference type="EMBL" id="JACHIP010000004">
    <property type="protein sequence ID" value="MBB5058825.1"/>
    <property type="molecule type" value="Genomic_DNA"/>
</dbReference>
<proteinExistence type="predicted"/>
<name>A0A7W7ZF71_9BACT</name>
<feature type="domain" description="SnoaL-like" evidence="1">
    <location>
        <begin position="22"/>
        <end position="152"/>
    </location>
</feature>
<evidence type="ECO:0000313" key="3">
    <source>
        <dbReference type="Proteomes" id="UP000540989"/>
    </source>
</evidence>
<evidence type="ECO:0000259" key="1">
    <source>
        <dbReference type="Pfam" id="PF13577"/>
    </source>
</evidence>
<dbReference type="InterPro" id="IPR032710">
    <property type="entry name" value="NTF2-like_dom_sf"/>
</dbReference>
<gene>
    <name evidence="2" type="ORF">HDF16_003539</name>
</gene>
<comment type="caution">
    <text evidence="2">The sequence shown here is derived from an EMBL/GenBank/DDBJ whole genome shotgun (WGS) entry which is preliminary data.</text>
</comment>
<dbReference type="Proteomes" id="UP000540989">
    <property type="component" value="Unassembled WGS sequence"/>
</dbReference>
<dbReference type="SUPFAM" id="SSF54427">
    <property type="entry name" value="NTF2-like"/>
    <property type="match status" value="1"/>
</dbReference>
<dbReference type="Gene3D" id="3.10.450.50">
    <property type="match status" value="1"/>
</dbReference>
<accession>A0A7W7ZF71</accession>
<dbReference type="AlphaFoldDB" id="A0A7W7ZF71"/>
<dbReference type="Pfam" id="PF13577">
    <property type="entry name" value="SnoaL_4"/>
    <property type="match status" value="1"/>
</dbReference>
<dbReference type="InterPro" id="IPR037401">
    <property type="entry name" value="SnoaL-like"/>
</dbReference>
<organism evidence="2 3">
    <name type="scientific">Granulicella aggregans</name>
    <dbReference type="NCBI Taxonomy" id="474949"/>
    <lineage>
        <taxon>Bacteria</taxon>
        <taxon>Pseudomonadati</taxon>
        <taxon>Acidobacteriota</taxon>
        <taxon>Terriglobia</taxon>
        <taxon>Terriglobales</taxon>
        <taxon>Acidobacteriaceae</taxon>
        <taxon>Granulicella</taxon>
    </lineage>
</organism>
<evidence type="ECO:0000313" key="2">
    <source>
        <dbReference type="EMBL" id="MBB5058825.1"/>
    </source>
</evidence>
<dbReference type="RefSeq" id="WP_184219089.1">
    <property type="nucleotide sequence ID" value="NZ_JACHIP010000004.1"/>
</dbReference>
<reference evidence="2 3" key="1">
    <citation type="submission" date="2020-08" db="EMBL/GenBank/DDBJ databases">
        <title>Genomic Encyclopedia of Type Strains, Phase IV (KMG-V): Genome sequencing to study the core and pangenomes of soil and plant-associated prokaryotes.</title>
        <authorList>
            <person name="Whitman W."/>
        </authorList>
    </citation>
    <scope>NUCLEOTIDE SEQUENCE [LARGE SCALE GENOMIC DNA]</scope>
    <source>
        <strain evidence="2 3">M8UP14</strain>
    </source>
</reference>
<sequence length="166" mass="18593">MPLPISDLLYDPSLANTSLGGEATNRLCIQRLVDGWAHYTDRRLPVKKAELFVPGGIVNNYEGEPGHTKLVSTLRGRAELIKALAVSNTYVITFHFSGQSEIAISGIRAVGETYCVVNQITQDDDESKLQVLAIRYHDRFVRTVERWFFDERNLILAISDTRPSTA</sequence>
<keyword evidence="3" id="KW-1185">Reference proteome</keyword>